<proteinExistence type="predicted"/>
<dbReference type="EMBL" id="SIRE01000036">
    <property type="protein sequence ID" value="TBL69832.1"/>
    <property type="molecule type" value="Genomic_DNA"/>
</dbReference>
<feature type="transmembrane region" description="Helical" evidence="1">
    <location>
        <begin position="109"/>
        <end position="128"/>
    </location>
</feature>
<evidence type="ECO:0000313" key="2">
    <source>
        <dbReference type="EMBL" id="TBL69832.1"/>
    </source>
</evidence>
<dbReference type="Proteomes" id="UP000293142">
    <property type="component" value="Unassembled WGS sequence"/>
</dbReference>
<keyword evidence="1" id="KW-0812">Transmembrane</keyword>
<organism evidence="2 3">
    <name type="scientific">Paenibacillus thalictri</name>
    <dbReference type="NCBI Taxonomy" id="2527873"/>
    <lineage>
        <taxon>Bacteria</taxon>
        <taxon>Bacillati</taxon>
        <taxon>Bacillota</taxon>
        <taxon>Bacilli</taxon>
        <taxon>Bacillales</taxon>
        <taxon>Paenibacillaceae</taxon>
        <taxon>Paenibacillus</taxon>
    </lineage>
</organism>
<dbReference type="OrthoDB" id="109833at2"/>
<feature type="transmembrane region" description="Helical" evidence="1">
    <location>
        <begin position="6"/>
        <end position="28"/>
    </location>
</feature>
<feature type="transmembrane region" description="Helical" evidence="1">
    <location>
        <begin position="65"/>
        <end position="88"/>
    </location>
</feature>
<evidence type="ECO:0000313" key="3">
    <source>
        <dbReference type="Proteomes" id="UP000293142"/>
    </source>
</evidence>
<feature type="transmembrane region" description="Helical" evidence="1">
    <location>
        <begin position="40"/>
        <end position="59"/>
    </location>
</feature>
<dbReference type="AlphaFoldDB" id="A0A4V2J353"/>
<keyword evidence="1" id="KW-0472">Membrane</keyword>
<sequence length="129" mass="14712">MWNAWSLDRVIFLFVGLAFLVIGVQVTISHYRQNFHHKAMWGPVLSAPFLCAVSVWLAFYPASWLLITFMVLMYVAVLEGFVGFYYHFHGVGLRVGGYTSRNFLVGPPVVLPLLYTAMGVLGLLAYYWR</sequence>
<evidence type="ECO:0008006" key="4">
    <source>
        <dbReference type="Google" id="ProtNLM"/>
    </source>
</evidence>
<accession>A0A4V2J353</accession>
<gene>
    <name evidence="2" type="ORF">EYB31_35275</name>
</gene>
<evidence type="ECO:0000256" key="1">
    <source>
        <dbReference type="SAM" id="Phobius"/>
    </source>
</evidence>
<comment type="caution">
    <text evidence="2">The sequence shown here is derived from an EMBL/GenBank/DDBJ whole genome shotgun (WGS) entry which is preliminary data.</text>
</comment>
<keyword evidence="1" id="KW-1133">Transmembrane helix</keyword>
<name>A0A4V2J353_9BACL</name>
<dbReference type="RefSeq" id="WP_131018292.1">
    <property type="nucleotide sequence ID" value="NZ_SIRE01000036.1"/>
</dbReference>
<keyword evidence="3" id="KW-1185">Reference proteome</keyword>
<reference evidence="2 3" key="1">
    <citation type="submission" date="2019-02" db="EMBL/GenBank/DDBJ databases">
        <title>Paenibacillus sp. nov., isolated from surface-sterilized tissue of Thalictrum simplex L.</title>
        <authorList>
            <person name="Tuo L."/>
        </authorList>
    </citation>
    <scope>NUCLEOTIDE SEQUENCE [LARGE SCALE GENOMIC DNA]</scope>
    <source>
        <strain evidence="2 3">N2SHLJ1</strain>
    </source>
</reference>
<protein>
    <recommendedName>
        <fullName evidence="4">DUF3995 domain-containing protein</fullName>
    </recommendedName>
</protein>